<dbReference type="GO" id="GO:0006261">
    <property type="term" value="P:DNA-templated DNA replication"/>
    <property type="evidence" value="ECO:0007669"/>
    <property type="project" value="TreeGrafter"/>
</dbReference>
<sequence>MTAQTALPATFNDFLGNSTAIEHLRTAIAAGRLPHSLILAGPSGAGKYTLALMLAMAVECERQPRDLWSNGQALASFCGVCHNCTRIASAANLEDEVEKAVAIREELKTEADRKDTRVLVQPHPDVLIVPPDPPQLLIKLGQIRTVIQRSHYLPNEAPRKIFILTAANMMKEAANSLLKVLEEPPATVHIIILAENPGELLPTIRSRCATVRLGALPVEEIEMLLTDRRPDIPPKQRTLIARLSQGAAGKALSFDLEAYTASRADALLFLRNAAAANSGTAEPDHTALFKMTETYRAGAEGQQKTSALLRSLSLLLEDLLLLGAGTPELVRNTDLRPELDRFGSVLSFAWIESASRALDQVQSGMRRNLLRSLSLDAFAGQLAAR</sequence>
<dbReference type="GO" id="GO:0003887">
    <property type="term" value="F:DNA-directed DNA polymerase activity"/>
    <property type="evidence" value="ECO:0007669"/>
    <property type="project" value="UniProtKB-EC"/>
</dbReference>
<dbReference type="Gene3D" id="3.40.50.300">
    <property type="entry name" value="P-loop containing nucleotide triphosphate hydrolases"/>
    <property type="match status" value="1"/>
</dbReference>
<dbReference type="Pfam" id="PF13177">
    <property type="entry name" value="DNA_pol3_delta2"/>
    <property type="match status" value="1"/>
</dbReference>
<proteinExistence type="predicted"/>
<name>A0A7W8N792_9BACT</name>
<evidence type="ECO:0000313" key="1">
    <source>
        <dbReference type="EMBL" id="MBB5345800.1"/>
    </source>
</evidence>
<dbReference type="InterPro" id="IPR050238">
    <property type="entry name" value="DNA_Rep/Repair_Clamp_Loader"/>
</dbReference>
<accession>A0A7W8N792</accession>
<dbReference type="InterPro" id="IPR027417">
    <property type="entry name" value="P-loop_NTPase"/>
</dbReference>
<keyword evidence="1" id="KW-0548">Nucleotidyltransferase</keyword>
<dbReference type="SUPFAM" id="SSF52540">
    <property type="entry name" value="P-loop containing nucleoside triphosphate hydrolases"/>
    <property type="match status" value="1"/>
</dbReference>
<dbReference type="PANTHER" id="PTHR11669">
    <property type="entry name" value="REPLICATION FACTOR C / DNA POLYMERASE III GAMMA-TAU SUBUNIT"/>
    <property type="match status" value="1"/>
</dbReference>
<comment type="caution">
    <text evidence="1">The sequence shown here is derived from an EMBL/GenBank/DDBJ whole genome shotgun (WGS) entry which is preliminary data.</text>
</comment>
<dbReference type="AlphaFoldDB" id="A0A7W8N792"/>
<reference evidence="1 2" key="1">
    <citation type="submission" date="2020-08" db="EMBL/GenBank/DDBJ databases">
        <title>Genomic Encyclopedia of Type Strains, Phase IV (KMG-V): Genome sequencing to study the core and pangenomes of soil and plant-associated prokaryotes.</title>
        <authorList>
            <person name="Whitman W."/>
        </authorList>
    </citation>
    <scope>NUCLEOTIDE SEQUENCE [LARGE SCALE GENOMIC DNA]</scope>
    <source>
        <strain evidence="1 2">M8US30</strain>
    </source>
</reference>
<gene>
    <name evidence="1" type="ORF">HDF10_003801</name>
</gene>
<keyword evidence="1" id="KW-0808">Transferase</keyword>
<organism evidence="1 2">
    <name type="scientific">Tunturiibacter lichenicola</name>
    <dbReference type="NCBI Taxonomy" id="2051959"/>
    <lineage>
        <taxon>Bacteria</taxon>
        <taxon>Pseudomonadati</taxon>
        <taxon>Acidobacteriota</taxon>
        <taxon>Terriglobia</taxon>
        <taxon>Terriglobales</taxon>
        <taxon>Acidobacteriaceae</taxon>
        <taxon>Tunturiibacter</taxon>
    </lineage>
</organism>
<dbReference type="EC" id="2.7.7.7" evidence="1"/>
<dbReference type="EMBL" id="JACHDZ010000007">
    <property type="protein sequence ID" value="MBB5345800.1"/>
    <property type="molecule type" value="Genomic_DNA"/>
</dbReference>
<dbReference type="PANTHER" id="PTHR11669:SF8">
    <property type="entry name" value="DNA POLYMERASE III SUBUNIT DELTA"/>
    <property type="match status" value="1"/>
</dbReference>
<dbReference type="Proteomes" id="UP000569092">
    <property type="component" value="Unassembled WGS sequence"/>
</dbReference>
<protein>
    <submittedName>
        <fullName evidence="1">DNA polymerase-3 subunit delta</fullName>
        <ecNumber evidence="1">2.7.7.7</ecNumber>
    </submittedName>
</protein>
<evidence type="ECO:0000313" key="2">
    <source>
        <dbReference type="Proteomes" id="UP000569092"/>
    </source>
</evidence>